<dbReference type="InterPro" id="IPR014543">
    <property type="entry name" value="UCP028291"/>
</dbReference>
<protein>
    <recommendedName>
        <fullName evidence="3">DUF2218 domain-containing protein</fullName>
    </recommendedName>
</protein>
<dbReference type="Gene3D" id="3.30.310.50">
    <property type="entry name" value="Alpha-D-phosphohexomutase, C-terminal domain"/>
    <property type="match status" value="1"/>
</dbReference>
<reference evidence="2" key="1">
    <citation type="journal article" date="2019" name="Int. J. Syst. Evol. Microbiol.">
        <title>The Global Catalogue of Microorganisms (GCM) 10K type strain sequencing project: providing services to taxonomists for standard genome sequencing and annotation.</title>
        <authorList>
            <consortium name="The Broad Institute Genomics Platform"/>
            <consortium name="The Broad Institute Genome Sequencing Center for Infectious Disease"/>
            <person name="Wu L."/>
            <person name="Ma J."/>
        </authorList>
    </citation>
    <scope>NUCLEOTIDE SEQUENCE [LARGE SCALE GENOMIC DNA]</scope>
    <source>
        <strain evidence="2">NBRC 113072</strain>
    </source>
</reference>
<dbReference type="Proteomes" id="UP001157126">
    <property type="component" value="Unassembled WGS sequence"/>
</dbReference>
<dbReference type="Pfam" id="PF09981">
    <property type="entry name" value="DUF2218"/>
    <property type="match status" value="1"/>
</dbReference>
<gene>
    <name evidence="1" type="ORF">GCM10025883_43780</name>
</gene>
<sequence>MVIVMPFRKVRDALVHLFVRRRSVTSVGSVATERGDRYARQLVSHLGRKVSVVWDEASSVGTITFDEASHAVLTVSAEALTMTLVCPEARAAELRDVLERHLVGFGARENLRVTWETHRR</sequence>
<evidence type="ECO:0000313" key="2">
    <source>
        <dbReference type="Proteomes" id="UP001157126"/>
    </source>
</evidence>
<evidence type="ECO:0000313" key="1">
    <source>
        <dbReference type="EMBL" id="GMA42333.1"/>
    </source>
</evidence>
<dbReference type="EMBL" id="BSUO01000001">
    <property type="protein sequence ID" value="GMA42333.1"/>
    <property type="molecule type" value="Genomic_DNA"/>
</dbReference>
<keyword evidence="2" id="KW-1185">Reference proteome</keyword>
<name>A0ABQ6J045_9MICO</name>
<evidence type="ECO:0008006" key="3">
    <source>
        <dbReference type="Google" id="ProtNLM"/>
    </source>
</evidence>
<accession>A0ABQ6J045</accession>
<organism evidence="1 2">
    <name type="scientific">Mobilicoccus caccae</name>
    <dbReference type="NCBI Taxonomy" id="1859295"/>
    <lineage>
        <taxon>Bacteria</taxon>
        <taxon>Bacillati</taxon>
        <taxon>Actinomycetota</taxon>
        <taxon>Actinomycetes</taxon>
        <taxon>Micrococcales</taxon>
        <taxon>Dermatophilaceae</taxon>
        <taxon>Mobilicoccus</taxon>
    </lineage>
</organism>
<comment type="caution">
    <text evidence="1">The sequence shown here is derived from an EMBL/GenBank/DDBJ whole genome shotgun (WGS) entry which is preliminary data.</text>
</comment>
<proteinExistence type="predicted"/>